<accession>A0A165NBJ6</accession>
<dbReference type="OrthoDB" id="3029001at2759"/>
<feature type="transmembrane region" description="Helical" evidence="2">
    <location>
        <begin position="332"/>
        <end position="356"/>
    </location>
</feature>
<dbReference type="PANTHER" id="PTHR35043:SF7">
    <property type="entry name" value="TRANSCRIPTION FACTOR DOMAIN-CONTAINING PROTEIN"/>
    <property type="match status" value="1"/>
</dbReference>
<protein>
    <submittedName>
        <fullName evidence="3">Uncharacterized protein</fullName>
    </submittedName>
</protein>
<proteinExistence type="predicted"/>
<feature type="transmembrane region" description="Helical" evidence="2">
    <location>
        <begin position="368"/>
        <end position="397"/>
    </location>
</feature>
<keyword evidence="2" id="KW-1133">Transmembrane helix</keyword>
<dbReference type="AlphaFoldDB" id="A0A165NBJ6"/>
<name>A0A165NBJ6_9AGAM</name>
<organism evidence="3 4">
    <name type="scientific">Neolentinus lepideus HHB14362 ss-1</name>
    <dbReference type="NCBI Taxonomy" id="1314782"/>
    <lineage>
        <taxon>Eukaryota</taxon>
        <taxon>Fungi</taxon>
        <taxon>Dikarya</taxon>
        <taxon>Basidiomycota</taxon>
        <taxon>Agaricomycotina</taxon>
        <taxon>Agaricomycetes</taxon>
        <taxon>Gloeophyllales</taxon>
        <taxon>Gloeophyllaceae</taxon>
        <taxon>Neolentinus</taxon>
    </lineage>
</organism>
<evidence type="ECO:0000313" key="3">
    <source>
        <dbReference type="EMBL" id="KZT19425.1"/>
    </source>
</evidence>
<feature type="transmembrane region" description="Helical" evidence="2">
    <location>
        <begin position="256"/>
        <end position="275"/>
    </location>
</feature>
<keyword evidence="4" id="KW-1185">Reference proteome</keyword>
<keyword evidence="2" id="KW-0472">Membrane</keyword>
<dbReference type="InParanoid" id="A0A165NBJ6"/>
<feature type="region of interest" description="Disordered" evidence="1">
    <location>
        <begin position="53"/>
        <end position="116"/>
    </location>
</feature>
<evidence type="ECO:0000256" key="2">
    <source>
        <dbReference type="SAM" id="Phobius"/>
    </source>
</evidence>
<dbReference type="PANTHER" id="PTHR35043">
    <property type="entry name" value="TRANSCRIPTION FACTOR DOMAIN-CONTAINING PROTEIN"/>
    <property type="match status" value="1"/>
</dbReference>
<sequence length="419" mass="46331">MAYLTKIGAEIQGHGWTQTHGFFAIMGGFLIFNGDQPFKVVDPYKDLDKLGSKERQEEHQNGRQHSTAHISQPSPSAVQTSTETNTQLGDDSIPSLGTASARTPSTPPDISTLPFPEITEDEIKDKSKCDWLSKGLAILQTSWFIVQCIARAIQKLPLTELELATCAFAVLNAVVYAFWWNKPQSVDCPYAIGRSSREPSVTITSLDDINKTGTSVQTSQGSSVTRIKTYVVDVDQYFWGFLWGPGTVLNENHPRILLLFFFSIIPLSPLVNIIIGGEIDDQDRNIDPYYGGNIDVDDEVIFPCIMVACSTVFGAIHCIAWSLEFPSHAEQILWRSCSLAITCLPTAEAMVTLLLPVVDELPESKINILATILWVLIIIFPLLYVAARITLLVLAFLSLKSLPPAAYQTVLWTNFIPPI</sequence>
<dbReference type="Proteomes" id="UP000076761">
    <property type="component" value="Unassembled WGS sequence"/>
</dbReference>
<evidence type="ECO:0000256" key="1">
    <source>
        <dbReference type="SAM" id="MobiDB-lite"/>
    </source>
</evidence>
<keyword evidence="2" id="KW-0812">Transmembrane</keyword>
<feature type="transmembrane region" description="Helical" evidence="2">
    <location>
        <begin position="300"/>
        <end position="320"/>
    </location>
</feature>
<dbReference type="EMBL" id="KV425641">
    <property type="protein sequence ID" value="KZT19425.1"/>
    <property type="molecule type" value="Genomic_DNA"/>
</dbReference>
<gene>
    <name evidence="3" type="ORF">NEOLEDRAFT_1245852</name>
</gene>
<feature type="compositionally biased region" description="Polar residues" evidence="1">
    <location>
        <begin position="63"/>
        <end position="104"/>
    </location>
</feature>
<reference evidence="3 4" key="1">
    <citation type="journal article" date="2016" name="Mol. Biol. Evol.">
        <title>Comparative Genomics of Early-Diverging Mushroom-Forming Fungi Provides Insights into the Origins of Lignocellulose Decay Capabilities.</title>
        <authorList>
            <person name="Nagy L.G."/>
            <person name="Riley R."/>
            <person name="Tritt A."/>
            <person name="Adam C."/>
            <person name="Daum C."/>
            <person name="Floudas D."/>
            <person name="Sun H."/>
            <person name="Yadav J.S."/>
            <person name="Pangilinan J."/>
            <person name="Larsson K.H."/>
            <person name="Matsuura K."/>
            <person name="Barry K."/>
            <person name="Labutti K."/>
            <person name="Kuo R."/>
            <person name="Ohm R.A."/>
            <person name="Bhattacharya S.S."/>
            <person name="Shirouzu T."/>
            <person name="Yoshinaga Y."/>
            <person name="Martin F.M."/>
            <person name="Grigoriev I.V."/>
            <person name="Hibbett D.S."/>
        </authorList>
    </citation>
    <scope>NUCLEOTIDE SEQUENCE [LARGE SCALE GENOMIC DNA]</scope>
    <source>
        <strain evidence="3 4">HHB14362 ss-1</strain>
    </source>
</reference>
<evidence type="ECO:0000313" key="4">
    <source>
        <dbReference type="Proteomes" id="UP000076761"/>
    </source>
</evidence>